<evidence type="ECO:0000313" key="3">
    <source>
        <dbReference type="Proteomes" id="UP000589626"/>
    </source>
</evidence>
<evidence type="ECO:0000313" key="2">
    <source>
        <dbReference type="EMBL" id="MBB3044016.1"/>
    </source>
</evidence>
<dbReference type="SUPFAM" id="SSF53474">
    <property type="entry name" value="alpha/beta-Hydrolases"/>
    <property type="match status" value="1"/>
</dbReference>
<proteinExistence type="predicted"/>
<dbReference type="InterPro" id="IPR050266">
    <property type="entry name" value="AB_hydrolase_sf"/>
</dbReference>
<sequence length="287" mass="31858">MSDFELLPPADMSHMISTREGPLHFQDVGTGQPVLFIHSFGPQPGVTAWMIFHRVLREISTSRRCIALDMPNFGLSGPIVYDEPFHDVVVRSVLSLMDHLDLDEVPVVGTSMGATVALDLAITAPHRVSGLVVGSCHASTGGDPYLLGPFPSEVQRLYDEAQLHPTDLTHTVRLLKALVYDETVVTEAMVSAIQAFRDSRLGHWRAVSQSTSRAHSNLSALSSIGIPMRIIHGRFDRMVPFEQALMLMSYVRHADVTLLNQCGHWPAFERPVAFSSIVEEWLDSNHW</sequence>
<dbReference type="PRINTS" id="PR00111">
    <property type="entry name" value="ABHYDROLASE"/>
</dbReference>
<accession>A0A7W4VYB7</accession>
<gene>
    <name evidence="2" type="ORF">FHU40_003853</name>
</gene>
<feature type="domain" description="AB hydrolase-1" evidence="1">
    <location>
        <begin position="33"/>
        <end position="271"/>
    </location>
</feature>
<dbReference type="Pfam" id="PF00561">
    <property type="entry name" value="Abhydrolase_1"/>
    <property type="match status" value="1"/>
</dbReference>
<dbReference type="InterPro" id="IPR000073">
    <property type="entry name" value="AB_hydrolase_1"/>
</dbReference>
<dbReference type="Gene3D" id="3.40.50.1820">
    <property type="entry name" value="alpha/beta hydrolase"/>
    <property type="match status" value="1"/>
</dbReference>
<dbReference type="InterPro" id="IPR029058">
    <property type="entry name" value="AB_hydrolase_fold"/>
</dbReference>
<keyword evidence="3" id="KW-1185">Reference proteome</keyword>
<dbReference type="Proteomes" id="UP000589626">
    <property type="component" value="Unassembled WGS sequence"/>
</dbReference>
<name>A0A7W4VYB7_9ACTN</name>
<dbReference type="EMBL" id="JACHWR010000003">
    <property type="protein sequence ID" value="MBB3044016.1"/>
    <property type="molecule type" value="Genomic_DNA"/>
</dbReference>
<evidence type="ECO:0000259" key="1">
    <source>
        <dbReference type="Pfam" id="PF00561"/>
    </source>
</evidence>
<reference evidence="2 3" key="1">
    <citation type="submission" date="2020-08" db="EMBL/GenBank/DDBJ databases">
        <title>Sequencing the genomes of 1000 actinobacteria strains.</title>
        <authorList>
            <person name="Klenk H.-P."/>
        </authorList>
    </citation>
    <scope>NUCLEOTIDE SEQUENCE [LARGE SCALE GENOMIC DNA]</scope>
    <source>
        <strain evidence="2 3">DSM 105498</strain>
    </source>
</reference>
<comment type="caution">
    <text evidence="2">The sequence shown here is derived from an EMBL/GenBank/DDBJ whole genome shotgun (WGS) entry which is preliminary data.</text>
</comment>
<dbReference type="PANTHER" id="PTHR43798">
    <property type="entry name" value="MONOACYLGLYCEROL LIPASE"/>
    <property type="match status" value="1"/>
</dbReference>
<protein>
    <submittedName>
        <fullName evidence="2">Pimeloyl-ACP methyl ester carboxylesterase</fullName>
    </submittedName>
</protein>
<dbReference type="AlphaFoldDB" id="A0A7W4VYB7"/>
<dbReference type="PRINTS" id="PR00412">
    <property type="entry name" value="EPOXHYDRLASE"/>
</dbReference>
<dbReference type="InterPro" id="IPR000639">
    <property type="entry name" value="Epox_hydrolase-like"/>
</dbReference>
<dbReference type="RefSeq" id="WP_221200064.1">
    <property type="nucleotide sequence ID" value="NZ_JACHWR010000003.1"/>
</dbReference>
<dbReference type="GO" id="GO:0003824">
    <property type="term" value="F:catalytic activity"/>
    <property type="evidence" value="ECO:0007669"/>
    <property type="project" value="InterPro"/>
</dbReference>
<organism evidence="2 3">
    <name type="scientific">Nocardioides soli</name>
    <dbReference type="NCBI Taxonomy" id="1036020"/>
    <lineage>
        <taxon>Bacteria</taxon>
        <taxon>Bacillati</taxon>
        <taxon>Actinomycetota</taxon>
        <taxon>Actinomycetes</taxon>
        <taxon>Propionibacteriales</taxon>
        <taxon>Nocardioidaceae</taxon>
        <taxon>Nocardioides</taxon>
    </lineage>
</organism>